<dbReference type="Proteomes" id="UP000288216">
    <property type="component" value="Unassembled WGS sequence"/>
</dbReference>
<organism evidence="2 3">
    <name type="scientific">Scyliorhinus torazame</name>
    <name type="common">Cloudy catshark</name>
    <name type="synonym">Catulus torazame</name>
    <dbReference type="NCBI Taxonomy" id="75743"/>
    <lineage>
        <taxon>Eukaryota</taxon>
        <taxon>Metazoa</taxon>
        <taxon>Chordata</taxon>
        <taxon>Craniata</taxon>
        <taxon>Vertebrata</taxon>
        <taxon>Chondrichthyes</taxon>
        <taxon>Elasmobranchii</taxon>
        <taxon>Galeomorphii</taxon>
        <taxon>Galeoidea</taxon>
        <taxon>Carcharhiniformes</taxon>
        <taxon>Scyliorhinidae</taxon>
        <taxon>Scyliorhinus</taxon>
    </lineage>
</organism>
<dbReference type="EMBL" id="BFAA01001930">
    <property type="protein sequence ID" value="GCB71422.1"/>
    <property type="molecule type" value="Genomic_DNA"/>
</dbReference>
<protein>
    <submittedName>
        <fullName evidence="2">Uncharacterized protein</fullName>
    </submittedName>
</protein>
<comment type="caution">
    <text evidence="2">The sequence shown here is derived from an EMBL/GenBank/DDBJ whole genome shotgun (WGS) entry which is preliminary data.</text>
</comment>
<feature type="region of interest" description="Disordered" evidence="1">
    <location>
        <begin position="106"/>
        <end position="137"/>
    </location>
</feature>
<keyword evidence="3" id="KW-1185">Reference proteome</keyword>
<evidence type="ECO:0000256" key="1">
    <source>
        <dbReference type="SAM" id="MobiDB-lite"/>
    </source>
</evidence>
<accession>A0A401PE82</accession>
<evidence type="ECO:0000313" key="3">
    <source>
        <dbReference type="Proteomes" id="UP000288216"/>
    </source>
</evidence>
<sequence length="137" mass="15238">MVSKTGSLQWGPGGNMIQTIVIEHRKLIKKMVEKGYDSEAPEAEQKAWWLGQTKNKAEMAAVILAALMKNCLNTEAEQKQAASLRKVQEEGLNKPLGRMVAEPLYPSFPEEEGEQGKTDEVSFTDEAAQYNDYPPPV</sequence>
<dbReference type="AlphaFoldDB" id="A0A401PE82"/>
<proteinExistence type="predicted"/>
<name>A0A401PE82_SCYTO</name>
<gene>
    <name evidence="2" type="ORF">scyTo_0005937</name>
</gene>
<evidence type="ECO:0000313" key="2">
    <source>
        <dbReference type="EMBL" id="GCB71422.1"/>
    </source>
</evidence>
<reference evidence="2 3" key="1">
    <citation type="journal article" date="2018" name="Nat. Ecol. Evol.">
        <title>Shark genomes provide insights into elasmobranch evolution and the origin of vertebrates.</title>
        <authorList>
            <person name="Hara Y"/>
            <person name="Yamaguchi K"/>
            <person name="Onimaru K"/>
            <person name="Kadota M"/>
            <person name="Koyanagi M"/>
            <person name="Keeley SD"/>
            <person name="Tatsumi K"/>
            <person name="Tanaka K"/>
            <person name="Motone F"/>
            <person name="Kageyama Y"/>
            <person name="Nozu R"/>
            <person name="Adachi N"/>
            <person name="Nishimura O"/>
            <person name="Nakagawa R"/>
            <person name="Tanegashima C"/>
            <person name="Kiyatake I"/>
            <person name="Matsumoto R"/>
            <person name="Murakumo K"/>
            <person name="Nishida K"/>
            <person name="Terakita A"/>
            <person name="Kuratani S"/>
            <person name="Sato K"/>
            <person name="Hyodo S Kuraku.S."/>
        </authorList>
    </citation>
    <scope>NUCLEOTIDE SEQUENCE [LARGE SCALE GENOMIC DNA]</scope>
</reference>